<organism evidence="2 3">
    <name type="scientific">Candidatus Blackburnbacteria bacterium RIFCSPHIGHO2_12_FULL_41_13b</name>
    <dbReference type="NCBI Taxonomy" id="1797517"/>
    <lineage>
        <taxon>Bacteria</taxon>
        <taxon>Candidatus Blackburniibacteriota</taxon>
    </lineage>
</organism>
<comment type="caution">
    <text evidence="2">The sequence shown here is derived from an EMBL/GenBank/DDBJ whole genome shotgun (WGS) entry which is preliminary data.</text>
</comment>
<evidence type="ECO:0000313" key="3">
    <source>
        <dbReference type="Proteomes" id="UP000178272"/>
    </source>
</evidence>
<keyword evidence="1" id="KW-1133">Transmembrane helix</keyword>
<name>A0A1G1V8V9_9BACT</name>
<dbReference type="AlphaFoldDB" id="A0A1G1V8V9"/>
<protein>
    <submittedName>
        <fullName evidence="2">Uncharacterized protein</fullName>
    </submittedName>
</protein>
<keyword evidence="1" id="KW-0812">Transmembrane</keyword>
<evidence type="ECO:0000313" key="2">
    <source>
        <dbReference type="EMBL" id="OGY11849.1"/>
    </source>
</evidence>
<feature type="transmembrane region" description="Helical" evidence="1">
    <location>
        <begin position="52"/>
        <end position="75"/>
    </location>
</feature>
<evidence type="ECO:0000256" key="1">
    <source>
        <dbReference type="SAM" id="Phobius"/>
    </source>
</evidence>
<dbReference type="Proteomes" id="UP000178272">
    <property type="component" value="Unassembled WGS sequence"/>
</dbReference>
<sequence length="175" mass="20173">MNYVLRQFLIIGAVILLLPILKKFLPALGVKRISKEKISKLTKKQYPSSYKFYYLTVVIFILTIVVVGVLLGIFLSSLTFSHLDLPFDINLQKYIGIHLLLYLILFMIGNIFLFGAVFTLVIWKISSRRFGEYLLCQQIKQQFPFEFISMAQFEFKVAAICYILLIALSGVLIFV</sequence>
<accession>A0A1G1V8V9</accession>
<feature type="transmembrane region" description="Helical" evidence="1">
    <location>
        <begin position="95"/>
        <end position="123"/>
    </location>
</feature>
<keyword evidence="1" id="KW-0472">Membrane</keyword>
<gene>
    <name evidence="2" type="ORF">A3F61_01375</name>
</gene>
<feature type="transmembrane region" description="Helical" evidence="1">
    <location>
        <begin position="6"/>
        <end position="25"/>
    </location>
</feature>
<reference evidence="2 3" key="1">
    <citation type="journal article" date="2016" name="Nat. Commun.">
        <title>Thousands of microbial genomes shed light on interconnected biogeochemical processes in an aquifer system.</title>
        <authorList>
            <person name="Anantharaman K."/>
            <person name="Brown C.T."/>
            <person name="Hug L.A."/>
            <person name="Sharon I."/>
            <person name="Castelle C.J."/>
            <person name="Probst A.J."/>
            <person name="Thomas B.C."/>
            <person name="Singh A."/>
            <person name="Wilkins M.J."/>
            <person name="Karaoz U."/>
            <person name="Brodie E.L."/>
            <person name="Williams K.H."/>
            <person name="Hubbard S.S."/>
            <person name="Banfield J.F."/>
        </authorList>
    </citation>
    <scope>NUCLEOTIDE SEQUENCE [LARGE SCALE GENOMIC DNA]</scope>
</reference>
<feature type="transmembrane region" description="Helical" evidence="1">
    <location>
        <begin position="157"/>
        <end position="174"/>
    </location>
</feature>
<proteinExistence type="predicted"/>
<dbReference type="EMBL" id="MHCA01000030">
    <property type="protein sequence ID" value="OGY11849.1"/>
    <property type="molecule type" value="Genomic_DNA"/>
</dbReference>